<dbReference type="PROSITE" id="PS50082">
    <property type="entry name" value="WD_REPEATS_2"/>
    <property type="match status" value="1"/>
</dbReference>
<evidence type="ECO:0000313" key="6">
    <source>
        <dbReference type="Proteomes" id="UP000639772"/>
    </source>
</evidence>
<proteinExistence type="predicted"/>
<evidence type="ECO:0000313" key="4">
    <source>
        <dbReference type="EMBL" id="KAG0461824.1"/>
    </source>
</evidence>
<dbReference type="EMBL" id="JADCNL010000011">
    <property type="protein sequence ID" value="KAG0460404.1"/>
    <property type="molecule type" value="Genomic_DNA"/>
</dbReference>
<dbReference type="AlphaFoldDB" id="A0A835UEU9"/>
<keyword evidence="1" id="KW-0853">WD repeat</keyword>
<evidence type="ECO:0000313" key="5">
    <source>
        <dbReference type="Proteomes" id="UP000636800"/>
    </source>
</evidence>
<evidence type="ECO:0000313" key="3">
    <source>
        <dbReference type="EMBL" id="KAG0460404.1"/>
    </source>
</evidence>
<organism evidence="3 5">
    <name type="scientific">Vanilla planifolia</name>
    <name type="common">Vanilla</name>
    <dbReference type="NCBI Taxonomy" id="51239"/>
    <lineage>
        <taxon>Eukaryota</taxon>
        <taxon>Viridiplantae</taxon>
        <taxon>Streptophyta</taxon>
        <taxon>Embryophyta</taxon>
        <taxon>Tracheophyta</taxon>
        <taxon>Spermatophyta</taxon>
        <taxon>Magnoliopsida</taxon>
        <taxon>Liliopsida</taxon>
        <taxon>Asparagales</taxon>
        <taxon>Orchidaceae</taxon>
        <taxon>Vanilloideae</taxon>
        <taxon>Vanilleae</taxon>
        <taxon>Vanilla</taxon>
    </lineage>
</organism>
<sequence length="100" mass="11318">MIANVWALAVSRKSELLATGGEDAIINLWYDSTAADKSKAFKRKIIEVKGIRELLEGLIPYSQRHFSRIDRLVRSSFLLDYILNGMAVIEPENSVLQHSE</sequence>
<reference evidence="5 6" key="1">
    <citation type="journal article" date="2020" name="Nat. Food">
        <title>A phased Vanilla planifolia genome enables genetic improvement of flavour and production.</title>
        <authorList>
            <person name="Hasing T."/>
            <person name="Tang H."/>
            <person name="Brym M."/>
            <person name="Khazi F."/>
            <person name="Huang T."/>
            <person name="Chambers A.H."/>
        </authorList>
    </citation>
    <scope>NUCLEOTIDE SEQUENCE [LARGE SCALE GENOMIC DNA]</scope>
    <source>
        <tissue evidence="3">Leaf</tissue>
    </source>
</reference>
<feature type="repeat" description="WD" evidence="1">
    <location>
        <begin position="1"/>
        <end position="29"/>
    </location>
</feature>
<accession>A0A835UEU9</accession>
<feature type="domain" description="U3 small nucleolar RNA-associated protein 13 C-terminal" evidence="2">
    <location>
        <begin position="43"/>
        <end position="86"/>
    </location>
</feature>
<dbReference type="GO" id="GO:0032040">
    <property type="term" value="C:small-subunit processome"/>
    <property type="evidence" value="ECO:0007669"/>
    <property type="project" value="InterPro"/>
</dbReference>
<evidence type="ECO:0000259" key="2">
    <source>
        <dbReference type="Pfam" id="PF08625"/>
    </source>
</evidence>
<dbReference type="OrthoDB" id="5414888at2759"/>
<name>A0A835UEU9_VANPL</name>
<comment type="caution">
    <text evidence="3">The sequence shown here is derived from an EMBL/GenBank/DDBJ whole genome shotgun (WGS) entry which is preliminary data.</text>
</comment>
<evidence type="ECO:0000256" key="1">
    <source>
        <dbReference type="PROSITE-ProRule" id="PRU00221"/>
    </source>
</evidence>
<keyword evidence="5" id="KW-1185">Reference proteome</keyword>
<dbReference type="InterPro" id="IPR013934">
    <property type="entry name" value="Utp13_C"/>
</dbReference>
<dbReference type="Proteomes" id="UP000636800">
    <property type="component" value="Chromosome 11"/>
</dbReference>
<dbReference type="GO" id="GO:0006364">
    <property type="term" value="P:rRNA processing"/>
    <property type="evidence" value="ECO:0007669"/>
    <property type="project" value="InterPro"/>
</dbReference>
<protein>
    <recommendedName>
        <fullName evidence="2">U3 small nucleolar RNA-associated protein 13 C-terminal domain-containing protein</fullName>
    </recommendedName>
</protein>
<gene>
    <name evidence="4" type="ORF">HPP92_020300</name>
    <name evidence="3" type="ORF">HPP92_020701</name>
</gene>
<dbReference type="EMBL" id="JADCNM010000011">
    <property type="protein sequence ID" value="KAG0461824.1"/>
    <property type="molecule type" value="Genomic_DNA"/>
</dbReference>
<dbReference type="Proteomes" id="UP000639772">
    <property type="component" value="Chromosome 11"/>
</dbReference>
<dbReference type="InterPro" id="IPR001680">
    <property type="entry name" value="WD40_rpt"/>
</dbReference>
<dbReference type="Pfam" id="PF08625">
    <property type="entry name" value="Utp13"/>
    <property type="match status" value="1"/>
</dbReference>